<accession>A0ABV3R3S5</accession>
<organism evidence="1 2">
    <name type="scientific">Mesorhizobium marinum</name>
    <dbReference type="NCBI Taxonomy" id="3228790"/>
    <lineage>
        <taxon>Bacteria</taxon>
        <taxon>Pseudomonadati</taxon>
        <taxon>Pseudomonadota</taxon>
        <taxon>Alphaproteobacteria</taxon>
        <taxon>Hyphomicrobiales</taxon>
        <taxon>Phyllobacteriaceae</taxon>
        <taxon>Mesorhizobium</taxon>
    </lineage>
</organism>
<comment type="caution">
    <text evidence="1">The sequence shown here is derived from an EMBL/GenBank/DDBJ whole genome shotgun (WGS) entry which is preliminary data.</text>
</comment>
<protein>
    <recommendedName>
        <fullName evidence="3">PAS fold-4 domain-containing protein</fullName>
    </recommendedName>
</protein>
<name>A0ABV3R3S5_9HYPH</name>
<dbReference type="EMBL" id="JBFOCI010000006">
    <property type="protein sequence ID" value="MEW9807984.1"/>
    <property type="molecule type" value="Genomic_DNA"/>
</dbReference>
<proteinExistence type="predicted"/>
<reference evidence="1 2" key="1">
    <citation type="submission" date="2024-06" db="EMBL/GenBank/DDBJ databases">
        <authorList>
            <person name="Tuo L."/>
        </authorList>
    </citation>
    <scope>NUCLEOTIDE SEQUENCE [LARGE SCALE GENOMIC DNA]</scope>
    <source>
        <strain evidence="1 2">ZMM04-5</strain>
    </source>
</reference>
<evidence type="ECO:0008006" key="3">
    <source>
        <dbReference type="Google" id="ProtNLM"/>
    </source>
</evidence>
<evidence type="ECO:0000313" key="1">
    <source>
        <dbReference type="EMBL" id="MEW9807984.1"/>
    </source>
</evidence>
<keyword evidence="2" id="KW-1185">Reference proteome</keyword>
<dbReference type="RefSeq" id="WP_367725187.1">
    <property type="nucleotide sequence ID" value="NZ_JBFOCI010000006.1"/>
</dbReference>
<sequence>MFRTSPSVGRLEALASPDVPDEVTGSSAGWVRSLLSGVPETGGAFFYNHKMVLEASGAGSKTLAAGYTERDLVSSHQEIFRPADDVASADDARVIGNGNACRDADEAALIQRGKSRGTRLMRYQVPSRLWGFGGPARRIRRAHLLHSLLRKITALAKCVRQ</sequence>
<gene>
    <name evidence="1" type="ORF">ABUE31_18510</name>
</gene>
<dbReference type="Proteomes" id="UP001556196">
    <property type="component" value="Unassembled WGS sequence"/>
</dbReference>
<evidence type="ECO:0000313" key="2">
    <source>
        <dbReference type="Proteomes" id="UP001556196"/>
    </source>
</evidence>